<sequence>MRNWRRMSRDNRSLLVIALMAALVATIIVVILWTASQNYVPLYGKQEMYDTANILELLEKEQVPFRLDSSSGQVLVPEGQLAQVRMALAARGVRAALPAGLEGLNGMSGLGTSEFMETARYRHALEGELARSIIALDAVRSARVHLAIPKRTLFVGREEEKPTASVVLDLQPGRTLEVGQVEAIANLVAGSITGMKPESVSIVDQAGQLLSSELGDKGGFGKLSVQQMEYVRKQEEYIKQRASDMLYPLLGAGNYRVQVAADIDFNTVEETREEIDPKGVMRSESGKADKTVDNLALGIPGSLSNQPPVKKPAENTTAANDGNATTAAKSNDTRTERNEFNRQYENSRSVVHTRFQQGRLQQLSVAVLLNNQLAPKGGWSQAQLDQIQQMVQRAVGFDASRGDQFSLNSFDFNPAVMAPLTPPESEWWREPVWQNSLRYLVGGLLGLALLLLGVRPLVKQLVRQHPPHTAADDEPAVALALADAEPGLRRREDALLGEPQVSKVPLATAARGDDGGVAYDGFELEMLPEPGSDLEVQLKHLQLLADKETARVADVIKLWVSGNERH</sequence>
<evidence type="ECO:0000256" key="14">
    <source>
        <dbReference type="SAM" id="Phobius"/>
    </source>
</evidence>
<evidence type="ECO:0000259" key="15">
    <source>
        <dbReference type="Pfam" id="PF01514"/>
    </source>
</evidence>
<keyword evidence="10 12" id="KW-0975">Bacterial flagellum</keyword>
<keyword evidence="17" id="KW-0282">Flagellum</keyword>
<dbReference type="PANTHER" id="PTHR30046">
    <property type="entry name" value="FLAGELLAR M-RING PROTEIN"/>
    <property type="match status" value="1"/>
</dbReference>
<evidence type="ECO:0000256" key="10">
    <source>
        <dbReference type="ARBA" id="ARBA00023143"/>
    </source>
</evidence>
<keyword evidence="17" id="KW-0969">Cilium</keyword>
<dbReference type="PIRSF" id="PIRSF004862">
    <property type="entry name" value="FliF"/>
    <property type="match status" value="1"/>
</dbReference>
<feature type="region of interest" description="Disordered" evidence="13">
    <location>
        <begin position="274"/>
        <end position="345"/>
    </location>
</feature>
<comment type="caution">
    <text evidence="17">The sequence shown here is derived from an EMBL/GenBank/DDBJ whole genome shotgun (WGS) entry which is preliminary data.</text>
</comment>
<dbReference type="EMBL" id="JBHSAF010000007">
    <property type="protein sequence ID" value="MFC3913470.1"/>
    <property type="molecule type" value="Genomic_DNA"/>
</dbReference>
<evidence type="ECO:0000256" key="7">
    <source>
        <dbReference type="ARBA" id="ARBA00022692"/>
    </source>
</evidence>
<dbReference type="PANTHER" id="PTHR30046:SF0">
    <property type="entry name" value="FLAGELLAR M-RING PROTEIN"/>
    <property type="match status" value="1"/>
</dbReference>
<evidence type="ECO:0000256" key="1">
    <source>
        <dbReference type="ARBA" id="ARBA00003820"/>
    </source>
</evidence>
<evidence type="ECO:0000256" key="12">
    <source>
        <dbReference type="PIRNR" id="PIRNR004862"/>
    </source>
</evidence>
<accession>A0ABV8CMQ0</accession>
<feature type="compositionally biased region" description="Basic and acidic residues" evidence="13">
    <location>
        <begin position="331"/>
        <end position="342"/>
    </location>
</feature>
<comment type="subunit">
    <text evidence="11">The basal body constitutes a major portion of the flagellar organelle and consists of four rings (L,P,S, and M) mounted on a central rod. The M ring is integral to the inner membrane of the cell and may be connected to the flagellar rod via the S ring. The S (supramembrane ring) lies just distal to the M ring. The L and P rings lie in the outer membrane and the periplasmic space, respectively.</text>
</comment>
<comment type="subcellular location">
    <subcellularLocation>
        <location evidence="2 12">Bacterial flagellum basal body</location>
    </subcellularLocation>
    <subcellularLocation>
        <location evidence="3">Cell membrane</location>
        <topology evidence="3">Multi-pass membrane protein</topology>
    </subcellularLocation>
</comment>
<dbReference type="Pfam" id="PF08345">
    <property type="entry name" value="YscJ_FliF_C"/>
    <property type="match status" value="1"/>
</dbReference>
<reference evidence="18" key="1">
    <citation type="journal article" date="2019" name="Int. J. Syst. Evol. Microbiol.">
        <title>The Global Catalogue of Microorganisms (GCM) 10K type strain sequencing project: providing services to taxonomists for standard genome sequencing and annotation.</title>
        <authorList>
            <consortium name="The Broad Institute Genomics Platform"/>
            <consortium name="The Broad Institute Genome Sequencing Center for Infectious Disease"/>
            <person name="Wu L."/>
            <person name="Ma J."/>
        </authorList>
    </citation>
    <scope>NUCLEOTIDE SEQUENCE [LARGE SCALE GENOMIC DNA]</scope>
    <source>
        <strain evidence="18">CCUG 54939</strain>
    </source>
</reference>
<organism evidence="17 18">
    <name type="scientific">Pseudaeromonas sharmana</name>
    <dbReference type="NCBI Taxonomy" id="328412"/>
    <lineage>
        <taxon>Bacteria</taxon>
        <taxon>Pseudomonadati</taxon>
        <taxon>Pseudomonadota</taxon>
        <taxon>Gammaproteobacteria</taxon>
        <taxon>Aeromonadales</taxon>
        <taxon>Aeromonadaceae</taxon>
        <taxon>Pseudaeromonas</taxon>
    </lineage>
</organism>
<dbReference type="InterPro" id="IPR000067">
    <property type="entry name" value="FlgMring_FliF"/>
</dbReference>
<keyword evidence="18" id="KW-1185">Reference proteome</keyword>
<evidence type="ECO:0000259" key="16">
    <source>
        <dbReference type="Pfam" id="PF08345"/>
    </source>
</evidence>
<keyword evidence="6" id="KW-1003">Cell membrane</keyword>
<dbReference type="InterPro" id="IPR043427">
    <property type="entry name" value="YscJ/FliF"/>
</dbReference>
<evidence type="ECO:0000256" key="9">
    <source>
        <dbReference type="ARBA" id="ARBA00023136"/>
    </source>
</evidence>
<evidence type="ECO:0000256" key="5">
    <source>
        <dbReference type="ARBA" id="ARBA00017949"/>
    </source>
</evidence>
<feature type="compositionally biased region" description="Basic and acidic residues" evidence="13">
    <location>
        <begin position="274"/>
        <end position="292"/>
    </location>
</feature>
<evidence type="ECO:0000313" key="17">
    <source>
        <dbReference type="EMBL" id="MFC3913470.1"/>
    </source>
</evidence>
<keyword evidence="9 14" id="KW-0472">Membrane</keyword>
<dbReference type="NCBIfam" id="TIGR00206">
    <property type="entry name" value="fliF"/>
    <property type="match status" value="1"/>
</dbReference>
<proteinExistence type="inferred from homology"/>
<dbReference type="InterPro" id="IPR045851">
    <property type="entry name" value="AMP-bd_C_sf"/>
</dbReference>
<name>A0ABV8CMQ0_9GAMM</name>
<dbReference type="PRINTS" id="PR01009">
    <property type="entry name" value="FLGMRINGFLIF"/>
</dbReference>
<feature type="compositionally biased region" description="Low complexity" evidence="13">
    <location>
        <begin position="314"/>
        <end position="328"/>
    </location>
</feature>
<evidence type="ECO:0000256" key="13">
    <source>
        <dbReference type="SAM" id="MobiDB-lite"/>
    </source>
</evidence>
<gene>
    <name evidence="17" type="primary">fliF</name>
    <name evidence="17" type="ORF">ACFOSS_08335</name>
</gene>
<evidence type="ECO:0000256" key="11">
    <source>
        <dbReference type="ARBA" id="ARBA00025936"/>
    </source>
</evidence>
<evidence type="ECO:0000256" key="2">
    <source>
        <dbReference type="ARBA" id="ARBA00004117"/>
    </source>
</evidence>
<dbReference type="Gene3D" id="3.30.300.30">
    <property type="match status" value="1"/>
</dbReference>
<protein>
    <recommendedName>
        <fullName evidence="5 12">Flagellar M-ring protein</fullName>
    </recommendedName>
</protein>
<evidence type="ECO:0000256" key="8">
    <source>
        <dbReference type="ARBA" id="ARBA00022989"/>
    </source>
</evidence>
<feature type="domain" description="Flagellar M-ring C-terminal" evidence="16">
    <location>
        <begin position="246"/>
        <end position="412"/>
    </location>
</feature>
<dbReference type="InterPro" id="IPR013556">
    <property type="entry name" value="Flag_M-ring_C"/>
</dbReference>
<comment type="function">
    <text evidence="1 12">The M ring may be actively involved in energy transduction.</text>
</comment>
<dbReference type="Pfam" id="PF01514">
    <property type="entry name" value="YscJ_FliF"/>
    <property type="match status" value="1"/>
</dbReference>
<comment type="similarity">
    <text evidence="4 12">Belongs to the FliF family.</text>
</comment>
<dbReference type="RefSeq" id="WP_377152002.1">
    <property type="nucleotide sequence ID" value="NZ_JBHSAF010000007.1"/>
</dbReference>
<feature type="domain" description="Flagellar M-ring N-terminal" evidence="15">
    <location>
        <begin position="36"/>
        <end position="211"/>
    </location>
</feature>
<keyword evidence="8 14" id="KW-1133">Transmembrane helix</keyword>
<evidence type="ECO:0000256" key="6">
    <source>
        <dbReference type="ARBA" id="ARBA00022475"/>
    </source>
</evidence>
<dbReference type="InterPro" id="IPR006182">
    <property type="entry name" value="FliF_N_dom"/>
</dbReference>
<keyword evidence="17" id="KW-0966">Cell projection</keyword>
<dbReference type="Proteomes" id="UP001595692">
    <property type="component" value="Unassembled WGS sequence"/>
</dbReference>
<feature type="transmembrane region" description="Helical" evidence="14">
    <location>
        <begin position="12"/>
        <end position="33"/>
    </location>
</feature>
<evidence type="ECO:0000313" key="18">
    <source>
        <dbReference type="Proteomes" id="UP001595692"/>
    </source>
</evidence>
<evidence type="ECO:0000256" key="3">
    <source>
        <dbReference type="ARBA" id="ARBA00004651"/>
    </source>
</evidence>
<keyword evidence="7 14" id="KW-0812">Transmembrane</keyword>
<evidence type="ECO:0000256" key="4">
    <source>
        <dbReference type="ARBA" id="ARBA00007971"/>
    </source>
</evidence>